<dbReference type="EMBL" id="BAABKQ010000001">
    <property type="protein sequence ID" value="GAA4815144.1"/>
    <property type="molecule type" value="Genomic_DNA"/>
</dbReference>
<dbReference type="Pfam" id="PF19407">
    <property type="entry name" value="DUF5979"/>
    <property type="match status" value="3"/>
</dbReference>
<dbReference type="InterPro" id="IPR011252">
    <property type="entry name" value="Fibrogen-bd_dom1"/>
</dbReference>
<evidence type="ECO:0000256" key="6">
    <source>
        <dbReference type="SAM" id="MobiDB-lite"/>
    </source>
</evidence>
<evidence type="ECO:0000313" key="10">
    <source>
        <dbReference type="Proteomes" id="UP001500839"/>
    </source>
</evidence>
<evidence type="ECO:0000256" key="2">
    <source>
        <dbReference type="ARBA" id="ARBA00022512"/>
    </source>
</evidence>
<proteinExistence type="predicted"/>
<evidence type="ECO:0000256" key="4">
    <source>
        <dbReference type="ARBA" id="ARBA00022729"/>
    </source>
</evidence>
<keyword evidence="2" id="KW-0134">Cell wall</keyword>
<evidence type="ECO:0000256" key="5">
    <source>
        <dbReference type="ARBA" id="ARBA00023088"/>
    </source>
</evidence>
<dbReference type="InterPro" id="IPR008966">
    <property type="entry name" value="Adhesion_dom_sf"/>
</dbReference>
<accession>A0ABP9CNM4</accession>
<name>A0ABP9CNM4_9ACTN</name>
<keyword evidence="5" id="KW-0572">Peptidoglycan-anchor</keyword>
<keyword evidence="7" id="KW-0472">Membrane</keyword>
<gene>
    <name evidence="9" type="ORF">GCM10023353_20850</name>
</gene>
<feature type="transmembrane region" description="Helical" evidence="7">
    <location>
        <begin position="1453"/>
        <end position="1472"/>
    </location>
</feature>
<feature type="compositionally biased region" description="Pro residues" evidence="6">
    <location>
        <begin position="1370"/>
        <end position="1386"/>
    </location>
</feature>
<feature type="domain" description="DUF5979" evidence="8">
    <location>
        <begin position="850"/>
        <end position="945"/>
    </location>
</feature>
<dbReference type="RefSeq" id="WP_345602282.1">
    <property type="nucleotide sequence ID" value="NZ_BAABKQ010000001.1"/>
</dbReference>
<evidence type="ECO:0000259" key="8">
    <source>
        <dbReference type="Pfam" id="PF19407"/>
    </source>
</evidence>
<keyword evidence="10" id="KW-1185">Reference proteome</keyword>
<dbReference type="SUPFAM" id="SSF49401">
    <property type="entry name" value="Bacterial adhesins"/>
    <property type="match status" value="1"/>
</dbReference>
<feature type="compositionally biased region" description="Polar residues" evidence="6">
    <location>
        <begin position="1419"/>
        <end position="1428"/>
    </location>
</feature>
<organism evidence="9 10">
    <name type="scientific">Tomitella cavernea</name>
    <dbReference type="NCBI Taxonomy" id="1387982"/>
    <lineage>
        <taxon>Bacteria</taxon>
        <taxon>Bacillati</taxon>
        <taxon>Actinomycetota</taxon>
        <taxon>Actinomycetes</taxon>
        <taxon>Mycobacteriales</taxon>
        <taxon>Tomitella</taxon>
    </lineage>
</organism>
<evidence type="ECO:0000256" key="7">
    <source>
        <dbReference type="SAM" id="Phobius"/>
    </source>
</evidence>
<feature type="domain" description="DUF5979" evidence="8">
    <location>
        <begin position="966"/>
        <end position="1048"/>
    </location>
</feature>
<keyword evidence="7" id="KW-0812">Transmembrane</keyword>
<keyword evidence="4" id="KW-0732">Signal</keyword>
<keyword evidence="7" id="KW-1133">Transmembrane helix</keyword>
<evidence type="ECO:0000256" key="1">
    <source>
        <dbReference type="ARBA" id="ARBA00004191"/>
    </source>
</evidence>
<keyword evidence="3" id="KW-0964">Secreted</keyword>
<dbReference type="Proteomes" id="UP001500839">
    <property type="component" value="Unassembled WGS sequence"/>
</dbReference>
<feature type="region of interest" description="Disordered" evidence="6">
    <location>
        <begin position="1366"/>
        <end position="1446"/>
    </location>
</feature>
<protein>
    <recommendedName>
        <fullName evidence="8">DUF5979 domain-containing protein</fullName>
    </recommendedName>
</protein>
<evidence type="ECO:0000256" key="3">
    <source>
        <dbReference type="ARBA" id="ARBA00022525"/>
    </source>
</evidence>
<comment type="caution">
    <text evidence="9">The sequence shown here is derived from an EMBL/GenBank/DDBJ whole genome shotgun (WGS) entry which is preliminary data.</text>
</comment>
<feature type="compositionally biased region" description="Low complexity" evidence="6">
    <location>
        <begin position="1394"/>
        <end position="1408"/>
    </location>
</feature>
<feature type="domain" description="DUF5979" evidence="8">
    <location>
        <begin position="742"/>
        <end position="842"/>
    </location>
</feature>
<comment type="subcellular location">
    <subcellularLocation>
        <location evidence="1">Secreted</location>
        <location evidence="1">Cell wall</location>
    </subcellularLocation>
</comment>
<dbReference type="Gene3D" id="2.60.40.1280">
    <property type="match status" value="1"/>
</dbReference>
<dbReference type="Gene3D" id="2.60.40.740">
    <property type="match status" value="1"/>
</dbReference>
<dbReference type="Gene3D" id="2.60.40.1140">
    <property type="entry name" value="Collagen-binding surface protein Cna, B-type domain"/>
    <property type="match status" value="1"/>
</dbReference>
<sequence length="1482" mass="155825">MNPGIEVSITDIQVEGKNDQQITVGDSVTVRGTWDASAAQPQPGDEFTIGFPDVLELQNNPHIELVGEDGTIWGICDLAAASNLMTCVLTDAVTDRPAEVMGDFFVYTTAVEYTTSDDVEFVVNGETALQVPLPGGGGIGDGKDLGEATKSGVLTPDKQAVRWTIDIPGADLAALDENDSGSVVLSDTLSENMTLCTDGRLNAKLLSGRPGDLGEVPGGVTVTQPGAGDPVSIAIDNNGPFASDKLYRVEYTSCTTSGEVDLPTEDGKQAVYDNSVTIGDKTVGAEGVEQDWRPSTAPSKSGSLVKGKRYMEAAWTIMVPGTFIAASADHTVTVEETLGDGHAVCTDGLDRMDIRQSDYLPGQDGDAPSRPVVTDKFTIDSAALEGDTDFTVTFTPKDIDAFDADQYYYLSFRTCLTGDEVPDSSDVFTNKAVVNGTEVTASVRGPQFTGGKSGALNTTEKDVAGKTQPAGTTIDWSLEIPGYDLEDLAEPAVITDTFSETMTVCEAGADLKANLNLKVVARDFLGDSDVAAERDLTDAATVTRTDDGIEFTLPKQDGDYGRETRYYIDYTLCTTSGGLDERGTEYGNTVRYAGQELSSSVRQTWGGGGTGEGVARGSFSLLKKIDSFSEEFPEDTGFTVLVEEFAPGTDPETDAPDSSYTVEVKADGTPVSGVNARGTGWQIRLTETDLPTVDGVYFEQGKFLPAEDVTLNADRTQALVKITPKSNVEVELVNKAVLGSATITKTVINDEGAVLTGNEAFVIQAEISNGDDDDAGTELREFTLKDGQHYELSDLPIGAELTFTEVRPVDTDLVTWSEPVIVPSTLTIGADAAANTVAVTNEARVTQGTFELSKKLTGREASNAAVPPSFDVIATWSDADGGEQSKTLALPADGTAVPFGENLPGGTKVTLTETVPADGNGLAWGEPAFSGDVTIGDDGTAVVTIGKNPGTVEVTNFVDKNDGTLRVLKQIEGEAADNVGEDAEFTVEASWQDGVNYETTTLTVTKGVATPLGVELPVGTVVTFTETGRPDVAGVEWGTITWGTDPSGESWLRPSGDGAVTGIVSDDPTEGRLITLTNEALWKFGSVEFTKYVLDGEDPIPATEADLPEGAEFQIRIDGVDPALPAGTEFPAVGDTVTLNAENGFSWNSGDVLPRDTVVTFSEVEAKPLPGMDWARPYYWVAEDAGDAEYRNTVGIVPGDSAVVEIRNRPIPTTDVDIDKVVTGPKGAQVSGDDSTTFQVTATWTDVDDESRSCVLDVEPGASATPTAQCDAAVVDGRVQFPLDTEISFVETGAHTDVTNVKWGDVQWSAENGDADVVGIDDEPTGAVVTFTGDANEPVVLGLENKTSSNGMIIIPIPIPLPPWGGSVMPPGPGTEWPTPPSPGEPGEPGQPGEPGSPEQPGSNEPGSNEPGTPGRPGTSEQQDSTGHNGAPGKPAPAKPDQSSSLPVTGADVIWLSGISLALVAGGTWLMLRYRRRLHGEE</sequence>
<reference evidence="10" key="1">
    <citation type="journal article" date="2019" name="Int. J. Syst. Evol. Microbiol.">
        <title>The Global Catalogue of Microorganisms (GCM) 10K type strain sequencing project: providing services to taxonomists for standard genome sequencing and annotation.</title>
        <authorList>
            <consortium name="The Broad Institute Genomics Platform"/>
            <consortium name="The Broad Institute Genome Sequencing Center for Infectious Disease"/>
            <person name="Wu L."/>
            <person name="Ma J."/>
        </authorList>
    </citation>
    <scope>NUCLEOTIDE SEQUENCE [LARGE SCALE GENOMIC DNA]</scope>
    <source>
        <strain evidence="10">JCM 18542</strain>
    </source>
</reference>
<evidence type="ECO:0000313" key="9">
    <source>
        <dbReference type="EMBL" id="GAA4815144.1"/>
    </source>
</evidence>
<dbReference type="InterPro" id="IPR046022">
    <property type="entry name" value="DUF5979"/>
</dbReference>